<keyword evidence="3 5" id="KW-0472">Membrane</keyword>
<feature type="transmembrane region" description="Helical" evidence="5">
    <location>
        <begin position="143"/>
        <end position="164"/>
    </location>
</feature>
<dbReference type="PANTHER" id="PTHR23121:SF9">
    <property type="entry name" value="SODIUM-DEPENDENT GLUCOSE TRANSPORTER 1"/>
    <property type="match status" value="1"/>
</dbReference>
<feature type="transmembrane region" description="Helical" evidence="5">
    <location>
        <begin position="197"/>
        <end position="219"/>
    </location>
</feature>
<evidence type="ECO:0000256" key="4">
    <source>
        <dbReference type="SAM" id="MobiDB-lite"/>
    </source>
</evidence>
<dbReference type="Gene3D" id="1.20.1250.20">
    <property type="entry name" value="MFS general substrate transporter like domains"/>
    <property type="match status" value="2"/>
</dbReference>
<dbReference type="InterPro" id="IPR011701">
    <property type="entry name" value="MFS"/>
</dbReference>
<feature type="compositionally biased region" description="Polar residues" evidence="4">
    <location>
        <begin position="476"/>
        <end position="487"/>
    </location>
</feature>
<dbReference type="Pfam" id="PF07690">
    <property type="entry name" value="MFS_1"/>
    <property type="match status" value="1"/>
</dbReference>
<reference evidence="6 7" key="1">
    <citation type="submission" date="2024-11" db="EMBL/GenBank/DDBJ databases">
        <title>Chromosome-level genome assembly of the freshwater bivalve Anodonta woodiana.</title>
        <authorList>
            <person name="Chen X."/>
        </authorList>
    </citation>
    <scope>NUCLEOTIDE SEQUENCE [LARGE SCALE GENOMIC DNA]</scope>
    <source>
        <strain evidence="6">MN2024</strain>
        <tissue evidence="6">Gills</tissue>
    </source>
</reference>
<dbReference type="InterPro" id="IPR036259">
    <property type="entry name" value="MFS_trans_sf"/>
</dbReference>
<dbReference type="AlphaFoldDB" id="A0ABD3XAK8"/>
<keyword evidence="7" id="KW-1185">Reference proteome</keyword>
<feature type="transmembrane region" description="Helical" evidence="5">
    <location>
        <begin position="108"/>
        <end position="131"/>
    </location>
</feature>
<evidence type="ECO:0000256" key="1">
    <source>
        <dbReference type="ARBA" id="ARBA00022692"/>
    </source>
</evidence>
<evidence type="ECO:0000313" key="7">
    <source>
        <dbReference type="Proteomes" id="UP001634394"/>
    </source>
</evidence>
<feature type="transmembrane region" description="Helical" evidence="5">
    <location>
        <begin position="383"/>
        <end position="402"/>
    </location>
</feature>
<dbReference type="EMBL" id="JBJQND010000003">
    <property type="protein sequence ID" value="KAL3883296.1"/>
    <property type="molecule type" value="Genomic_DNA"/>
</dbReference>
<comment type="caution">
    <text evidence="6">The sequence shown here is derived from an EMBL/GenBank/DDBJ whole genome shotgun (WGS) entry which is preliminary data.</text>
</comment>
<protein>
    <submittedName>
        <fullName evidence="6">Uncharacterized protein</fullName>
    </submittedName>
</protein>
<feature type="transmembrane region" description="Helical" evidence="5">
    <location>
        <begin position="358"/>
        <end position="376"/>
    </location>
</feature>
<dbReference type="SUPFAM" id="SSF103473">
    <property type="entry name" value="MFS general substrate transporter"/>
    <property type="match status" value="1"/>
</dbReference>
<dbReference type="PANTHER" id="PTHR23121">
    <property type="entry name" value="SODIUM-DEPENDENT GLUCOSE TRANSPORTER 1"/>
    <property type="match status" value="1"/>
</dbReference>
<gene>
    <name evidence="6" type="ORF">ACJMK2_029578</name>
</gene>
<evidence type="ECO:0000256" key="2">
    <source>
        <dbReference type="ARBA" id="ARBA00022989"/>
    </source>
</evidence>
<keyword evidence="1 5" id="KW-0812">Transmembrane</keyword>
<feature type="transmembrane region" description="Helical" evidence="5">
    <location>
        <begin position="17"/>
        <end position="39"/>
    </location>
</feature>
<keyword evidence="2 5" id="KW-1133">Transmembrane helix</keyword>
<organism evidence="6 7">
    <name type="scientific">Sinanodonta woodiana</name>
    <name type="common">Chinese pond mussel</name>
    <name type="synonym">Anodonta woodiana</name>
    <dbReference type="NCBI Taxonomy" id="1069815"/>
    <lineage>
        <taxon>Eukaryota</taxon>
        <taxon>Metazoa</taxon>
        <taxon>Spiralia</taxon>
        <taxon>Lophotrochozoa</taxon>
        <taxon>Mollusca</taxon>
        <taxon>Bivalvia</taxon>
        <taxon>Autobranchia</taxon>
        <taxon>Heteroconchia</taxon>
        <taxon>Palaeoheterodonta</taxon>
        <taxon>Unionida</taxon>
        <taxon>Unionoidea</taxon>
        <taxon>Unionidae</taxon>
        <taxon>Unioninae</taxon>
        <taxon>Sinanodonta</taxon>
    </lineage>
</organism>
<dbReference type="Proteomes" id="UP001634394">
    <property type="component" value="Unassembled WGS sequence"/>
</dbReference>
<feature type="region of interest" description="Disordered" evidence="4">
    <location>
        <begin position="468"/>
        <end position="487"/>
    </location>
</feature>
<proteinExistence type="predicted"/>
<feature type="transmembrane region" description="Helical" evidence="5">
    <location>
        <begin position="51"/>
        <end position="74"/>
    </location>
</feature>
<evidence type="ECO:0000313" key="6">
    <source>
        <dbReference type="EMBL" id="KAL3883296.1"/>
    </source>
</evidence>
<feature type="transmembrane region" description="Helical" evidence="5">
    <location>
        <begin position="422"/>
        <end position="443"/>
    </location>
</feature>
<sequence length="487" mass="54676">MDHNESRNDTWFRRGKTFFLIMLWVSTGMYMEIAGPTLLDMRLLLHTNFESIAGSVSGRGAGALLGAFVSGILVDRFSDWKDLIAGISQLGAALSIVMMPFIRDTGFLWFLFFASGAAAGMTSVAGQSATLELWEEHAASPMHALHMGFGIGALLVPIIVNPFLAKFVEYNTTDKINSSKFQNHDSVIILEESRVHVAYLIVSIIVFCIGVPFFIYQYLHIRQRRHNQYNRLDINVSRRNIKSRTFKEMINPGSYAGGSFWYGSLMFFLLFIFYFNLVGAEQLFGNFVRSFSVDELKFDKDSASYLNMLFWASFALGRFAGSIASKYISQRTLFAVEATLNLISVTFLDIFSTRNIPLLWFFTATNGLFIAPLYPAGISYGNIQIEITGIWVMMIIFGGGFGDMTYTWTSGHFYSLFGPRSILYVLQVSAVCIFIVAMVMISVGSSRKSRFMVHVEVEELSQLDTCQASDEDETELNSSDSTKMSMV</sequence>
<evidence type="ECO:0000256" key="5">
    <source>
        <dbReference type="SAM" id="Phobius"/>
    </source>
</evidence>
<accession>A0ABD3XAK8</accession>
<feature type="transmembrane region" description="Helical" evidence="5">
    <location>
        <begin position="260"/>
        <end position="284"/>
    </location>
</feature>
<name>A0ABD3XAK8_SINWO</name>
<evidence type="ECO:0000256" key="3">
    <source>
        <dbReference type="ARBA" id="ARBA00023136"/>
    </source>
</evidence>
<feature type="transmembrane region" description="Helical" evidence="5">
    <location>
        <begin position="333"/>
        <end position="352"/>
    </location>
</feature>